<dbReference type="Proteomes" id="UP001236303">
    <property type="component" value="Unassembled WGS sequence"/>
</dbReference>
<evidence type="ECO:0000256" key="3">
    <source>
        <dbReference type="ARBA" id="ARBA00023125"/>
    </source>
</evidence>
<evidence type="ECO:0000256" key="1">
    <source>
        <dbReference type="ARBA" id="ARBA00010923"/>
    </source>
</evidence>
<feature type="domain" description="Type I restriction modification DNA specificity" evidence="4">
    <location>
        <begin position="223"/>
        <end position="398"/>
    </location>
</feature>
<keyword evidence="5" id="KW-0378">Hydrolase</keyword>
<sequence length="410" mass="46403">MNKQQEPRLRFKGFSGAWEEKKIGKIFNVTSGTTPLRSNQNYFSNGVINWVKTTDLNNSILDKTEEKISEIALNETSLKVLPKNTLFVAMYGGFNQIGRTGLLNMEATCNQALAAILPDKSQNPFYLLTYLNYSVEYWKGIAASSRKDPNITKQDVLDFECFFPSLPEQTHLSLFFRHLDRQIAESRAVLEKSRQLKKAMLAKMFPTNGEKIPKIRFKGFEGEWESRKLGEISDFAKGKGLSKSSIDSNGNTPCILYGELYTKYDCYINKVFSSTNEKIENPILTKSNDVLLPTSDVTPNGLAKACSIYFDDIVLGGDILVIRSTEMFGLFFAHYVESNPFMIIEKATGTTVFHIYEKDLRDIVLLLPSYEEQTAIGNFFRQLDETIALQSAEVERLNQLKKGLLAVMLV</sequence>
<name>A0AAW6YAN8_NEISU</name>
<dbReference type="GO" id="GO:0009307">
    <property type="term" value="P:DNA restriction-modification system"/>
    <property type="evidence" value="ECO:0007669"/>
    <property type="project" value="UniProtKB-KW"/>
</dbReference>
<keyword evidence="3" id="KW-0238">DNA-binding</keyword>
<proteinExistence type="inferred from homology"/>
<dbReference type="Gene3D" id="1.10.287.1120">
    <property type="entry name" value="Bipartite methylase S protein"/>
    <property type="match status" value="1"/>
</dbReference>
<dbReference type="SUPFAM" id="SSF116734">
    <property type="entry name" value="DNA methylase specificity domain"/>
    <property type="match status" value="2"/>
</dbReference>
<dbReference type="RefSeq" id="WP_107810463.1">
    <property type="nucleotide sequence ID" value="NZ_JASOPA010000001.1"/>
</dbReference>
<dbReference type="PANTHER" id="PTHR30408:SF12">
    <property type="entry name" value="TYPE I RESTRICTION ENZYME MJAVIII SPECIFICITY SUBUNIT"/>
    <property type="match status" value="1"/>
</dbReference>
<dbReference type="GO" id="GO:0003677">
    <property type="term" value="F:DNA binding"/>
    <property type="evidence" value="ECO:0007669"/>
    <property type="project" value="UniProtKB-KW"/>
</dbReference>
<gene>
    <name evidence="5" type="ORF">QP451_02155</name>
</gene>
<dbReference type="GO" id="GO:0004519">
    <property type="term" value="F:endonuclease activity"/>
    <property type="evidence" value="ECO:0007669"/>
    <property type="project" value="UniProtKB-KW"/>
</dbReference>
<organism evidence="5 6">
    <name type="scientific">Neisseria subflava</name>
    <dbReference type="NCBI Taxonomy" id="28449"/>
    <lineage>
        <taxon>Bacteria</taxon>
        <taxon>Pseudomonadati</taxon>
        <taxon>Pseudomonadota</taxon>
        <taxon>Betaproteobacteria</taxon>
        <taxon>Neisseriales</taxon>
        <taxon>Neisseriaceae</taxon>
        <taxon>Neisseria</taxon>
    </lineage>
</organism>
<comment type="similarity">
    <text evidence="1">Belongs to the type-I restriction system S methylase family.</text>
</comment>
<dbReference type="EMBL" id="JASOPA010000001">
    <property type="protein sequence ID" value="MDK7241848.1"/>
    <property type="molecule type" value="Genomic_DNA"/>
</dbReference>
<evidence type="ECO:0000259" key="4">
    <source>
        <dbReference type="Pfam" id="PF01420"/>
    </source>
</evidence>
<dbReference type="InterPro" id="IPR000055">
    <property type="entry name" value="Restrct_endonuc_typeI_TRD"/>
</dbReference>
<reference evidence="5" key="1">
    <citation type="submission" date="2023-05" db="EMBL/GenBank/DDBJ databases">
        <title>Cataloging the Phylogenetic Diversity of Human Bladder Bacteria.</title>
        <authorList>
            <person name="Du J."/>
        </authorList>
    </citation>
    <scope>NUCLEOTIDE SEQUENCE</scope>
    <source>
        <strain evidence="5">UMB1050</strain>
    </source>
</reference>
<dbReference type="InterPro" id="IPR052021">
    <property type="entry name" value="Type-I_RS_S_subunit"/>
</dbReference>
<dbReference type="PANTHER" id="PTHR30408">
    <property type="entry name" value="TYPE-1 RESTRICTION ENZYME ECOKI SPECIFICITY PROTEIN"/>
    <property type="match status" value="1"/>
</dbReference>
<evidence type="ECO:0000256" key="2">
    <source>
        <dbReference type="ARBA" id="ARBA00022747"/>
    </source>
</evidence>
<keyword evidence="5" id="KW-0255">Endonuclease</keyword>
<comment type="caution">
    <text evidence="5">The sequence shown here is derived from an EMBL/GenBank/DDBJ whole genome shotgun (WGS) entry which is preliminary data.</text>
</comment>
<feature type="domain" description="Type I restriction modification DNA specificity" evidence="4">
    <location>
        <begin position="18"/>
        <end position="184"/>
    </location>
</feature>
<protein>
    <submittedName>
        <fullName evidence="5">Restriction endonuclease subunit S</fullName>
    </submittedName>
</protein>
<dbReference type="InterPro" id="IPR044946">
    <property type="entry name" value="Restrct_endonuc_typeI_TRD_sf"/>
</dbReference>
<dbReference type="CDD" id="cd17276">
    <property type="entry name" value="RMtype1_S_Sau1132ORF3780P-TRD1-CR1_like"/>
    <property type="match status" value="1"/>
</dbReference>
<evidence type="ECO:0000313" key="6">
    <source>
        <dbReference type="Proteomes" id="UP001236303"/>
    </source>
</evidence>
<dbReference type="Gene3D" id="3.90.220.20">
    <property type="entry name" value="DNA methylase specificity domains"/>
    <property type="match status" value="2"/>
</dbReference>
<accession>A0AAW6YAN8</accession>
<keyword evidence="5" id="KW-0540">Nuclease</keyword>
<evidence type="ECO:0000313" key="5">
    <source>
        <dbReference type="EMBL" id="MDK7241848.1"/>
    </source>
</evidence>
<keyword evidence="2" id="KW-0680">Restriction system</keyword>
<dbReference type="Pfam" id="PF01420">
    <property type="entry name" value="Methylase_S"/>
    <property type="match status" value="2"/>
</dbReference>
<dbReference type="AlphaFoldDB" id="A0AAW6YAN8"/>